<dbReference type="InterPro" id="IPR009668">
    <property type="entry name" value="RNA_pol-assoc_fac_A49-like"/>
</dbReference>
<dbReference type="EMBL" id="ML976989">
    <property type="protein sequence ID" value="KAF1957358.1"/>
    <property type="molecule type" value="Genomic_DNA"/>
</dbReference>
<evidence type="ECO:0000256" key="3">
    <source>
        <dbReference type="ARBA" id="ARBA00022478"/>
    </source>
</evidence>
<comment type="subcellular location">
    <subcellularLocation>
        <location evidence="1">Nucleus</location>
        <location evidence="1">Nucleolus</location>
    </subcellularLocation>
</comment>
<organism evidence="7 8">
    <name type="scientific">Byssothecium circinans</name>
    <dbReference type="NCBI Taxonomy" id="147558"/>
    <lineage>
        <taxon>Eukaryota</taxon>
        <taxon>Fungi</taxon>
        <taxon>Dikarya</taxon>
        <taxon>Ascomycota</taxon>
        <taxon>Pezizomycotina</taxon>
        <taxon>Dothideomycetes</taxon>
        <taxon>Pleosporomycetidae</taxon>
        <taxon>Pleosporales</taxon>
        <taxon>Massarineae</taxon>
        <taxon>Massarinaceae</taxon>
        <taxon>Byssothecium</taxon>
    </lineage>
</organism>
<feature type="region of interest" description="Disordered" evidence="6">
    <location>
        <begin position="1"/>
        <end position="30"/>
    </location>
</feature>
<gene>
    <name evidence="7" type="ORF">CC80DRAFT_515577</name>
</gene>
<evidence type="ECO:0000313" key="7">
    <source>
        <dbReference type="EMBL" id="KAF1957358.1"/>
    </source>
</evidence>
<accession>A0A6A5TY51</accession>
<keyword evidence="5" id="KW-0539">Nucleus</keyword>
<dbReference type="PANTHER" id="PTHR14440">
    <property type="entry name" value="DNA-DIRECTED RNA POLYMERASE I SUBUNIT RPA49"/>
    <property type="match status" value="1"/>
</dbReference>
<evidence type="ECO:0000256" key="4">
    <source>
        <dbReference type="ARBA" id="ARBA00023163"/>
    </source>
</evidence>
<dbReference type="GO" id="GO:0005730">
    <property type="term" value="C:nucleolus"/>
    <property type="evidence" value="ECO:0007669"/>
    <property type="project" value="UniProtKB-SubCell"/>
</dbReference>
<evidence type="ECO:0000313" key="8">
    <source>
        <dbReference type="Proteomes" id="UP000800035"/>
    </source>
</evidence>
<reference evidence="7" key="1">
    <citation type="journal article" date="2020" name="Stud. Mycol.">
        <title>101 Dothideomycetes genomes: a test case for predicting lifestyles and emergence of pathogens.</title>
        <authorList>
            <person name="Haridas S."/>
            <person name="Albert R."/>
            <person name="Binder M."/>
            <person name="Bloem J."/>
            <person name="Labutti K."/>
            <person name="Salamov A."/>
            <person name="Andreopoulos B."/>
            <person name="Baker S."/>
            <person name="Barry K."/>
            <person name="Bills G."/>
            <person name="Bluhm B."/>
            <person name="Cannon C."/>
            <person name="Castanera R."/>
            <person name="Culley D."/>
            <person name="Daum C."/>
            <person name="Ezra D."/>
            <person name="Gonzalez J."/>
            <person name="Henrissat B."/>
            <person name="Kuo A."/>
            <person name="Liang C."/>
            <person name="Lipzen A."/>
            <person name="Lutzoni F."/>
            <person name="Magnuson J."/>
            <person name="Mondo S."/>
            <person name="Nolan M."/>
            <person name="Ohm R."/>
            <person name="Pangilinan J."/>
            <person name="Park H.-J."/>
            <person name="Ramirez L."/>
            <person name="Alfaro M."/>
            <person name="Sun H."/>
            <person name="Tritt A."/>
            <person name="Yoshinaga Y."/>
            <person name="Zwiers L.-H."/>
            <person name="Turgeon B."/>
            <person name="Goodwin S."/>
            <person name="Spatafora J."/>
            <person name="Crous P."/>
            <person name="Grigoriev I."/>
        </authorList>
    </citation>
    <scope>NUCLEOTIDE SEQUENCE</scope>
    <source>
        <strain evidence="7">CBS 675.92</strain>
    </source>
</reference>
<proteinExistence type="inferred from homology"/>
<evidence type="ECO:0000256" key="6">
    <source>
        <dbReference type="SAM" id="MobiDB-lite"/>
    </source>
</evidence>
<comment type="similarity">
    <text evidence="2">Belongs to the eukaryotic RPA49/POLR1E RNA polymerase subunit family.</text>
</comment>
<evidence type="ECO:0000256" key="1">
    <source>
        <dbReference type="ARBA" id="ARBA00004604"/>
    </source>
</evidence>
<dbReference type="GO" id="GO:0000428">
    <property type="term" value="C:DNA-directed RNA polymerase complex"/>
    <property type="evidence" value="ECO:0007669"/>
    <property type="project" value="UniProtKB-KW"/>
</dbReference>
<dbReference type="Proteomes" id="UP000800035">
    <property type="component" value="Unassembled WGS sequence"/>
</dbReference>
<sequence length="442" mass="49178">MAEKKRKRQEEGSERPSKKKNVAPPSGTVQVKYVRNDDALGPVLAIMPGLKFPSQIPFKSYKHTKILPSGEQTELLLQSSSHPRLDYLAREEKDGSSESQLKDYVGVYDPHTKQLQLMPVRRLTVRSTLRSETEALHAQQAKIEAAKGTMTARRHALAAEFGSKKSRKAIEDMTQNAIRDPNATNNSSVAENVIQNMSNTTASMPTKEDLAAAVDSSKPRPAANLAAEYPGDVYPLDVIVGRELMSIIPVKDWVDASEAGTGVNVTSRFVAKRILKLAKNKQIEKLKVLRFILLCLKFNDSLLSRSKGAKRVPSKDKLETLMGSDEVGEAVIQAIRRKFSSDNNDLSRWHTDNLMTHVCAAALLVDSFEVDVNDLRNDLKVENKDIKAYFSELGCRVSAPTEADLTKYKLTKAEKTNHFIAKLKLPLQFPKLKTGGSRRGRR</sequence>
<dbReference type="GO" id="GO:0003677">
    <property type="term" value="F:DNA binding"/>
    <property type="evidence" value="ECO:0007669"/>
    <property type="project" value="InterPro"/>
</dbReference>
<keyword evidence="3" id="KW-0240">DNA-directed RNA polymerase</keyword>
<keyword evidence="8" id="KW-1185">Reference proteome</keyword>
<name>A0A6A5TY51_9PLEO</name>
<dbReference type="AlphaFoldDB" id="A0A6A5TY51"/>
<dbReference type="GO" id="GO:0006351">
    <property type="term" value="P:DNA-templated transcription"/>
    <property type="evidence" value="ECO:0007669"/>
    <property type="project" value="InterPro"/>
</dbReference>
<dbReference type="Pfam" id="PF06870">
    <property type="entry name" value="RNA_pol_I_A49"/>
    <property type="match status" value="1"/>
</dbReference>
<evidence type="ECO:0000256" key="5">
    <source>
        <dbReference type="ARBA" id="ARBA00023242"/>
    </source>
</evidence>
<keyword evidence="4" id="KW-0804">Transcription</keyword>
<evidence type="ECO:0000256" key="2">
    <source>
        <dbReference type="ARBA" id="ARBA00009430"/>
    </source>
</evidence>
<protein>
    <submittedName>
        <fullName evidence="7">RNA polymerase I associated factor, A49-like protein</fullName>
    </submittedName>
</protein>
<feature type="compositionally biased region" description="Basic and acidic residues" evidence="6">
    <location>
        <begin position="1"/>
        <end position="16"/>
    </location>
</feature>
<dbReference type="OrthoDB" id="532500at2759"/>